<dbReference type="AlphaFoldDB" id="A0A494VYB6"/>
<dbReference type="InterPro" id="IPR003593">
    <property type="entry name" value="AAA+_ATPase"/>
</dbReference>
<protein>
    <submittedName>
        <fullName evidence="2">AAA family ATPase</fullName>
    </submittedName>
</protein>
<gene>
    <name evidence="2" type="ORF">HYN43_029260</name>
</gene>
<evidence type="ECO:0000313" key="2">
    <source>
        <dbReference type="EMBL" id="AYL99111.1"/>
    </source>
</evidence>
<dbReference type="Proteomes" id="UP000270046">
    <property type="component" value="Chromosome"/>
</dbReference>
<dbReference type="SUPFAM" id="SSF52540">
    <property type="entry name" value="P-loop containing nucleoside triphosphate hydrolases"/>
    <property type="match status" value="1"/>
</dbReference>
<organism evidence="2 3">
    <name type="scientific">Mucilaginibacter celer</name>
    <dbReference type="NCBI Taxonomy" id="2305508"/>
    <lineage>
        <taxon>Bacteria</taxon>
        <taxon>Pseudomonadati</taxon>
        <taxon>Bacteroidota</taxon>
        <taxon>Sphingobacteriia</taxon>
        <taxon>Sphingobacteriales</taxon>
        <taxon>Sphingobacteriaceae</taxon>
        <taxon>Mucilaginibacter</taxon>
    </lineage>
</organism>
<dbReference type="Pfam" id="PF00004">
    <property type="entry name" value="AAA"/>
    <property type="match status" value="1"/>
</dbReference>
<name>A0A494VYB6_9SPHI</name>
<dbReference type="KEGG" id="muh:HYN43_029260"/>
<feature type="domain" description="AAA+ ATPase" evidence="1">
    <location>
        <begin position="38"/>
        <end position="262"/>
    </location>
</feature>
<dbReference type="EMBL" id="CP032869">
    <property type="protein sequence ID" value="AYL99111.1"/>
    <property type="molecule type" value="Genomic_DNA"/>
</dbReference>
<dbReference type="Gene3D" id="3.40.50.300">
    <property type="entry name" value="P-loop containing nucleotide triphosphate hydrolases"/>
    <property type="match status" value="2"/>
</dbReference>
<dbReference type="GO" id="GO:0016887">
    <property type="term" value="F:ATP hydrolysis activity"/>
    <property type="evidence" value="ECO:0007669"/>
    <property type="project" value="InterPro"/>
</dbReference>
<dbReference type="InterPro" id="IPR027417">
    <property type="entry name" value="P-loop_NTPase"/>
</dbReference>
<proteinExistence type="predicted"/>
<evidence type="ECO:0000313" key="3">
    <source>
        <dbReference type="Proteomes" id="UP000270046"/>
    </source>
</evidence>
<reference evidence="2 3" key="1">
    <citation type="submission" date="2018-10" db="EMBL/GenBank/DDBJ databases">
        <title>Genome sequencing of Mucilaginibacter sp. HYN0043.</title>
        <authorList>
            <person name="Kim M."/>
            <person name="Yi H."/>
        </authorList>
    </citation>
    <scope>NUCLEOTIDE SEQUENCE [LARGE SCALE GENOMIC DNA]</scope>
    <source>
        <strain evidence="2 3">HYN0043</strain>
    </source>
</reference>
<dbReference type="OrthoDB" id="9783370at2"/>
<dbReference type="InterPro" id="IPR003959">
    <property type="entry name" value="ATPase_AAA_core"/>
</dbReference>
<evidence type="ECO:0000259" key="1">
    <source>
        <dbReference type="SMART" id="SM00382"/>
    </source>
</evidence>
<dbReference type="SMART" id="SM00382">
    <property type="entry name" value="AAA"/>
    <property type="match status" value="1"/>
</dbReference>
<sequence length="357" mass="40547">MIKAMKEIELNPIDIDKSADGYMPSDELISALEIAYTLKRPLLLSGAPGAGKTDFAKWVAKSLKSRGFADKPFVYATKSSSVSSDLFYYYDAVSHFRDNRPHFQDNVKETKTTAIEKITDGNPTIIKTDSVEQEKVPARPQLNAADYIQLKALGLAFARAIGCENAGENKALFEKSGVPAQPTSSVVLIDEIDKASRDFPNDLLNELEDYVFEIKELNRKIELKDKEPERLIIILTSNFEKSLPEPFLRRCIYFHIDFPSRDRLVEIVMSRLKIDNKHLNDITNRIDDFFIIYNYELQKKPSTSECIDWIRSIMKAGVLSTGLFAPGKSLKDSPLKAFFPILLKKQEDLEFVLDKTF</sequence>
<accession>A0A494VYB6</accession>
<keyword evidence="3" id="KW-1185">Reference proteome</keyword>
<dbReference type="GO" id="GO:0005524">
    <property type="term" value="F:ATP binding"/>
    <property type="evidence" value="ECO:0007669"/>
    <property type="project" value="InterPro"/>
</dbReference>